<dbReference type="Proteomes" id="UP000054636">
    <property type="component" value="Unassembled WGS sequence"/>
</dbReference>
<dbReference type="InterPro" id="IPR013762">
    <property type="entry name" value="Integrase-like_cat_sf"/>
</dbReference>
<dbReference type="EMBL" id="LNFP01003394">
    <property type="protein sequence ID" value="KUF81302.1"/>
    <property type="molecule type" value="Genomic_DNA"/>
</dbReference>
<name>A0A0W8CB80_PHYNI</name>
<dbReference type="GO" id="GO:0015074">
    <property type="term" value="P:DNA integration"/>
    <property type="evidence" value="ECO:0007669"/>
    <property type="project" value="InterPro"/>
</dbReference>
<comment type="caution">
    <text evidence="2">The sequence shown here is derived from an EMBL/GenBank/DDBJ whole genome shotgun (WGS) entry which is preliminary data.</text>
</comment>
<evidence type="ECO:0000313" key="2">
    <source>
        <dbReference type="EMBL" id="KUF81302.1"/>
    </source>
</evidence>
<evidence type="ECO:0000256" key="1">
    <source>
        <dbReference type="SAM" id="MobiDB-lite"/>
    </source>
</evidence>
<organism evidence="2 3">
    <name type="scientific">Phytophthora nicotianae</name>
    <name type="common">Potato buckeye rot agent</name>
    <name type="synonym">Phytophthora parasitica</name>
    <dbReference type="NCBI Taxonomy" id="4792"/>
    <lineage>
        <taxon>Eukaryota</taxon>
        <taxon>Sar</taxon>
        <taxon>Stramenopiles</taxon>
        <taxon>Oomycota</taxon>
        <taxon>Peronosporomycetes</taxon>
        <taxon>Peronosporales</taxon>
        <taxon>Peronosporaceae</taxon>
        <taxon>Phytophthora</taxon>
    </lineage>
</organism>
<feature type="compositionally biased region" description="Polar residues" evidence="1">
    <location>
        <begin position="228"/>
        <end position="237"/>
    </location>
</feature>
<reference evidence="2 3" key="1">
    <citation type="submission" date="2015-11" db="EMBL/GenBank/DDBJ databases">
        <title>Genomes and virulence difference between two physiological races of Phytophthora nicotianae.</title>
        <authorList>
            <person name="Liu H."/>
            <person name="Ma X."/>
            <person name="Yu H."/>
            <person name="Fang D."/>
            <person name="Li Y."/>
            <person name="Wang X."/>
            <person name="Wang W."/>
            <person name="Dong Y."/>
            <person name="Xiao B."/>
        </authorList>
    </citation>
    <scope>NUCLEOTIDE SEQUENCE [LARGE SCALE GENOMIC DNA]</scope>
    <source>
        <strain evidence="3">race 1</strain>
    </source>
</reference>
<gene>
    <name evidence="2" type="ORF">AM588_10000247</name>
</gene>
<feature type="region of interest" description="Disordered" evidence="1">
    <location>
        <begin position="219"/>
        <end position="242"/>
    </location>
</feature>
<protein>
    <submittedName>
        <fullName evidence="2">Uncharacterized protein</fullName>
    </submittedName>
</protein>
<dbReference type="Gene3D" id="1.10.443.10">
    <property type="entry name" value="Intergrase catalytic core"/>
    <property type="match status" value="1"/>
</dbReference>
<evidence type="ECO:0000313" key="3">
    <source>
        <dbReference type="Proteomes" id="UP000054636"/>
    </source>
</evidence>
<dbReference type="GO" id="GO:0003677">
    <property type="term" value="F:DNA binding"/>
    <property type="evidence" value="ECO:0007669"/>
    <property type="project" value="InterPro"/>
</dbReference>
<sequence>MGLEELQPGNTLRAKATAVAAFSKFLKGEEVEEEFVRKCIEADESGKSFVCVMDKFGMYLAFSEGKKGKLLARNTAMQYYRQAKIWLLEQFPQHRASLESRLLKMGKTLDSFCLKRDGGGFVTKAPPCTKADLKKMMVYLYTNSCSESDYQDAALLCLLWYLFGRASDLSMIKKRNISIDAADVFFLRLVRVKTSEEQGLSLFRTPTFLRVPCSLSRLPSPSKPHRPQLSSTTCPTKSSKHRPRSLRMFRSWSFSTHRRRPLVFRRLCLHHLVLARHRRFTRMLTVCLIASALPLVCQLR</sequence>
<proteinExistence type="predicted"/>
<dbReference type="GO" id="GO:0006310">
    <property type="term" value="P:DNA recombination"/>
    <property type="evidence" value="ECO:0007669"/>
    <property type="project" value="InterPro"/>
</dbReference>
<accession>A0A0W8CB80</accession>
<dbReference type="AlphaFoldDB" id="A0A0W8CB80"/>